<dbReference type="RefSeq" id="WP_220562398.1">
    <property type="nucleotide sequence ID" value="NZ_CP074133.1"/>
</dbReference>
<reference evidence="2 3" key="1">
    <citation type="submission" date="2021-05" db="EMBL/GenBank/DDBJ databases">
        <title>Direct Submission.</title>
        <authorList>
            <person name="Li K."/>
            <person name="Gao J."/>
        </authorList>
    </citation>
    <scope>NUCLEOTIDE SEQUENCE [LARGE SCALE GENOMIC DNA]</scope>
    <source>
        <strain evidence="2 3">Mg02</strain>
    </source>
</reference>
<name>A0ABX8BGA5_9ACTN</name>
<evidence type="ECO:0000313" key="2">
    <source>
        <dbReference type="EMBL" id="QUX21176.1"/>
    </source>
</evidence>
<proteinExistence type="predicted"/>
<feature type="domain" description="TipAS antibiotic-recognition" evidence="1">
    <location>
        <begin position="29"/>
        <end position="146"/>
    </location>
</feature>
<dbReference type="InterPro" id="IPR012925">
    <property type="entry name" value="TipAS_dom"/>
</dbReference>
<dbReference type="Gene3D" id="1.10.490.50">
    <property type="entry name" value="Antibiotic binding domain of TipA-like multidrug resistance regulators"/>
    <property type="match status" value="1"/>
</dbReference>
<dbReference type="InterPro" id="IPR036244">
    <property type="entry name" value="TipA-like_antibiotic-bd"/>
</dbReference>
<gene>
    <name evidence="2" type="ORF">KGD84_22400</name>
</gene>
<accession>A0ABX8BGA5</accession>
<keyword evidence="3" id="KW-1185">Reference proteome</keyword>
<evidence type="ECO:0000259" key="1">
    <source>
        <dbReference type="Pfam" id="PF07739"/>
    </source>
</evidence>
<protein>
    <submittedName>
        <fullName evidence="2">TipAS antibiotic-recognition domain-containing protein</fullName>
    </submittedName>
</protein>
<dbReference type="Proteomes" id="UP000676079">
    <property type="component" value="Chromosome"/>
</dbReference>
<organism evidence="2 3">
    <name type="scientific">Nocardiopsis changdeensis</name>
    <dbReference type="NCBI Taxonomy" id="2831969"/>
    <lineage>
        <taxon>Bacteria</taxon>
        <taxon>Bacillati</taxon>
        <taxon>Actinomycetota</taxon>
        <taxon>Actinomycetes</taxon>
        <taxon>Streptosporangiales</taxon>
        <taxon>Nocardiopsidaceae</taxon>
        <taxon>Nocardiopsis</taxon>
    </lineage>
</organism>
<dbReference type="SUPFAM" id="SSF89082">
    <property type="entry name" value="Antibiotic binding domain of TipA-like multidrug resistance regulators"/>
    <property type="match status" value="1"/>
</dbReference>
<dbReference type="EMBL" id="CP074133">
    <property type="protein sequence ID" value="QUX21176.1"/>
    <property type="molecule type" value="Genomic_DNA"/>
</dbReference>
<evidence type="ECO:0000313" key="3">
    <source>
        <dbReference type="Proteomes" id="UP000676079"/>
    </source>
</evidence>
<sequence>MTRREAGSPLSDDDKREVWGGFADREEEYLDEVEHRWGGTEAYADSARRVAGYGRAEWERINRDNAAIEARIRELMAAGADPRGTEAMDVAEASRLHVSRWFYAMDHGFHVAKSELYVQDERYRQGIEENTAPGAAEWLRAAIVANAERARLRERARERG</sequence>
<dbReference type="Pfam" id="PF07739">
    <property type="entry name" value="TipAS"/>
    <property type="match status" value="1"/>
</dbReference>